<feature type="transmembrane region" description="Helical" evidence="11">
    <location>
        <begin position="346"/>
        <end position="366"/>
    </location>
</feature>
<dbReference type="SUPFAM" id="SSF53850">
    <property type="entry name" value="Periplasmic binding protein-like II"/>
    <property type="match status" value="1"/>
</dbReference>
<dbReference type="PANTHER" id="PTHR30614:SF20">
    <property type="entry name" value="GLUTAMINE TRANSPORT SYSTEM PERMEASE PROTEIN GLNP"/>
    <property type="match status" value="1"/>
</dbReference>
<dbReference type="NCBIfam" id="TIGR01726">
    <property type="entry name" value="HEQRo_perm_3TM"/>
    <property type="match status" value="1"/>
</dbReference>
<dbReference type="RefSeq" id="WP_236338811.1">
    <property type="nucleotide sequence ID" value="NZ_CAKMMF010000002.1"/>
</dbReference>
<dbReference type="Pfam" id="PF00528">
    <property type="entry name" value="BPD_transp_1"/>
    <property type="match status" value="1"/>
</dbReference>
<dbReference type="InterPro" id="IPR043429">
    <property type="entry name" value="ArtM/GltK/GlnP/TcyL/YhdX-like"/>
</dbReference>
<evidence type="ECO:0000256" key="7">
    <source>
        <dbReference type="ARBA" id="ARBA00022729"/>
    </source>
</evidence>
<comment type="similarity">
    <text evidence="2">Belongs to the binding-protein-dependent transport system permease family. HisMQ subfamily.</text>
</comment>
<evidence type="ECO:0000256" key="8">
    <source>
        <dbReference type="ARBA" id="ARBA00022970"/>
    </source>
</evidence>
<keyword evidence="9 11" id="KW-1133">Transmembrane helix</keyword>
<gene>
    <name evidence="14" type="primary">mltF_1</name>
    <name evidence="14" type="ORF">PAECIP111893_00555</name>
</gene>
<dbReference type="SMART" id="SM00062">
    <property type="entry name" value="PBPb"/>
    <property type="match status" value="1"/>
</dbReference>
<name>A0ABN8FWG9_9BACL</name>
<dbReference type="Gene3D" id="3.40.190.10">
    <property type="entry name" value="Periplasmic binding protein-like II"/>
    <property type="match status" value="2"/>
</dbReference>
<evidence type="ECO:0000256" key="9">
    <source>
        <dbReference type="ARBA" id="ARBA00022989"/>
    </source>
</evidence>
<evidence type="ECO:0000256" key="10">
    <source>
        <dbReference type="ARBA" id="ARBA00023136"/>
    </source>
</evidence>
<evidence type="ECO:0000256" key="2">
    <source>
        <dbReference type="ARBA" id="ARBA00010072"/>
    </source>
</evidence>
<keyword evidence="4 11" id="KW-0813">Transport</keyword>
<dbReference type="Proteomes" id="UP000838686">
    <property type="component" value="Unassembled WGS sequence"/>
</dbReference>
<evidence type="ECO:0000313" key="14">
    <source>
        <dbReference type="EMBL" id="CAH1193793.1"/>
    </source>
</evidence>
<evidence type="ECO:0000313" key="15">
    <source>
        <dbReference type="Proteomes" id="UP000838686"/>
    </source>
</evidence>
<dbReference type="PANTHER" id="PTHR30614">
    <property type="entry name" value="MEMBRANE COMPONENT OF AMINO ACID ABC TRANSPORTER"/>
    <property type="match status" value="1"/>
</dbReference>
<dbReference type="CDD" id="cd13624">
    <property type="entry name" value="PBP2_Arg_Lys_His"/>
    <property type="match status" value="1"/>
</dbReference>
<keyword evidence="10 11" id="KW-0472">Membrane</keyword>
<dbReference type="Pfam" id="PF00497">
    <property type="entry name" value="SBP_bac_3"/>
    <property type="match status" value="1"/>
</dbReference>
<evidence type="ECO:0000256" key="1">
    <source>
        <dbReference type="ARBA" id="ARBA00004651"/>
    </source>
</evidence>
<dbReference type="GO" id="GO:0016829">
    <property type="term" value="F:lyase activity"/>
    <property type="evidence" value="ECO:0007669"/>
    <property type="project" value="UniProtKB-KW"/>
</dbReference>
<accession>A0ABN8FWG9</accession>
<evidence type="ECO:0000259" key="13">
    <source>
        <dbReference type="PROSITE" id="PS50928"/>
    </source>
</evidence>
<organism evidence="14 15">
    <name type="scientific">Paenibacillus plantiphilus</name>
    <dbReference type="NCBI Taxonomy" id="2905650"/>
    <lineage>
        <taxon>Bacteria</taxon>
        <taxon>Bacillati</taxon>
        <taxon>Bacillota</taxon>
        <taxon>Bacilli</taxon>
        <taxon>Bacillales</taxon>
        <taxon>Paenibacillaceae</taxon>
        <taxon>Paenibacillus</taxon>
    </lineage>
</organism>
<dbReference type="InterPro" id="IPR018313">
    <property type="entry name" value="SBP_3_CS"/>
</dbReference>
<dbReference type="SUPFAM" id="SSF161098">
    <property type="entry name" value="MetI-like"/>
    <property type="match status" value="1"/>
</dbReference>
<feature type="transmembrane region" description="Helical" evidence="11">
    <location>
        <begin position="281"/>
        <end position="305"/>
    </location>
</feature>
<dbReference type="PROSITE" id="PS50928">
    <property type="entry name" value="ABC_TM1"/>
    <property type="match status" value="1"/>
</dbReference>
<feature type="transmembrane region" description="Helical" evidence="11">
    <location>
        <begin position="451"/>
        <end position="473"/>
    </location>
</feature>
<keyword evidence="8" id="KW-0029">Amino-acid transport</keyword>
<dbReference type="EC" id="4.2.2.-" evidence="14"/>
<evidence type="ECO:0000256" key="12">
    <source>
        <dbReference type="SAM" id="SignalP"/>
    </source>
</evidence>
<dbReference type="InterPro" id="IPR001638">
    <property type="entry name" value="Solute-binding_3/MltF_N"/>
</dbReference>
<dbReference type="InterPro" id="IPR000515">
    <property type="entry name" value="MetI-like"/>
</dbReference>
<protein>
    <submittedName>
        <fullName evidence="14">Membrane-bound lytic murein transglycosylase F</fullName>
        <ecNumber evidence="14">4.2.2.-</ecNumber>
    </submittedName>
</protein>
<feature type="transmembrane region" description="Helical" evidence="11">
    <location>
        <begin position="317"/>
        <end position="340"/>
    </location>
</feature>
<sequence>MTKLIKSTFIVVAIALLILSGSSVLAEGSSKGKIVMGTSPDYAPYESVDAKGSGEIVGLDIDIAKAVASKLGYELEISGMDFNGLIAALQTGRVDFVMSAMSVTEERQQSVDFSNVYYAARNTIVSKAANNYQTLEELEGKRIGVQLGSTQEMAVSGMKNVEVKTLNKIPDLIQEIKSGRIDAAIVEDAVALGNTTANPDLKFTLLPSEDEDQGYAIAFPKGSPLVVPFNEALKEIEASGEKDAIVSKWFDSMLATTGPTSGINLDFGILQGYMGYILQGIYVTLLFTLVSALFGFVWGAILSLFKISHVRPLQWFATAYTSVFRGTPLLLQLFLIYFATPQLLDYTISPLLAAGLAFGLNSAAYLSETIRAGIMAVDRGQREAAMALGIPYRTMMISIIFPQAVKNILPALVNECVALLKESSLVSVIGVQDLMRRATVVQANTYRAFEALLVVGAIYYVLVLILTSLARVLERRLRRSD</sequence>
<feature type="signal peptide" evidence="12">
    <location>
        <begin position="1"/>
        <end position="26"/>
    </location>
</feature>
<evidence type="ECO:0000256" key="11">
    <source>
        <dbReference type="RuleBase" id="RU363032"/>
    </source>
</evidence>
<keyword evidence="7 12" id="KW-0732">Signal</keyword>
<keyword evidence="6 11" id="KW-0812">Transmembrane</keyword>
<proteinExistence type="inferred from homology"/>
<dbReference type="InterPro" id="IPR035906">
    <property type="entry name" value="MetI-like_sf"/>
</dbReference>
<comment type="subcellular location">
    <subcellularLocation>
        <location evidence="1 11">Cell membrane</location>
        <topology evidence="1 11">Multi-pass membrane protein</topology>
    </subcellularLocation>
</comment>
<evidence type="ECO:0000256" key="4">
    <source>
        <dbReference type="ARBA" id="ARBA00022448"/>
    </source>
</evidence>
<dbReference type="EMBL" id="CAKMMF010000002">
    <property type="protein sequence ID" value="CAH1193793.1"/>
    <property type="molecule type" value="Genomic_DNA"/>
</dbReference>
<keyword evidence="15" id="KW-1185">Reference proteome</keyword>
<feature type="domain" description="ABC transmembrane type-1" evidence="13">
    <location>
        <begin position="281"/>
        <end position="470"/>
    </location>
</feature>
<dbReference type="SMART" id="SM00079">
    <property type="entry name" value="PBPe"/>
    <property type="match status" value="1"/>
</dbReference>
<evidence type="ECO:0000256" key="3">
    <source>
        <dbReference type="ARBA" id="ARBA00010333"/>
    </source>
</evidence>
<evidence type="ECO:0000256" key="6">
    <source>
        <dbReference type="ARBA" id="ARBA00022692"/>
    </source>
</evidence>
<keyword evidence="5" id="KW-1003">Cell membrane</keyword>
<comment type="caution">
    <text evidence="14">The sequence shown here is derived from an EMBL/GenBank/DDBJ whole genome shotgun (WGS) entry which is preliminary data.</text>
</comment>
<dbReference type="PROSITE" id="PS01039">
    <property type="entry name" value="SBP_BACTERIAL_3"/>
    <property type="match status" value="1"/>
</dbReference>
<dbReference type="InterPro" id="IPR001320">
    <property type="entry name" value="Iontro_rcpt_C"/>
</dbReference>
<evidence type="ECO:0000256" key="5">
    <source>
        <dbReference type="ARBA" id="ARBA00022475"/>
    </source>
</evidence>
<keyword evidence="14" id="KW-0456">Lyase</keyword>
<dbReference type="Gene3D" id="1.10.3720.10">
    <property type="entry name" value="MetI-like"/>
    <property type="match status" value="1"/>
</dbReference>
<dbReference type="CDD" id="cd06261">
    <property type="entry name" value="TM_PBP2"/>
    <property type="match status" value="1"/>
</dbReference>
<comment type="similarity">
    <text evidence="3">Belongs to the bacterial solute-binding protein 3 family.</text>
</comment>
<dbReference type="InterPro" id="IPR010065">
    <property type="entry name" value="AA_ABC_transptr_permease_3TM"/>
</dbReference>
<feature type="chain" id="PRO_5046652615" evidence="12">
    <location>
        <begin position="27"/>
        <end position="481"/>
    </location>
</feature>
<reference evidence="14" key="1">
    <citation type="submission" date="2022-01" db="EMBL/GenBank/DDBJ databases">
        <authorList>
            <person name="Criscuolo A."/>
        </authorList>
    </citation>
    <scope>NUCLEOTIDE SEQUENCE</scope>
    <source>
        <strain evidence="14">CIP111893</strain>
    </source>
</reference>